<dbReference type="Pfam" id="PF00535">
    <property type="entry name" value="Glycos_transf_2"/>
    <property type="match status" value="1"/>
</dbReference>
<dbReference type="InterPro" id="IPR001173">
    <property type="entry name" value="Glyco_trans_2-like"/>
</dbReference>
<organism evidence="3 4">
    <name type="scientific">Candidatus Beckwithbacteria bacterium CG10_big_fil_rev_8_21_14_0_10_34_10</name>
    <dbReference type="NCBI Taxonomy" id="1974495"/>
    <lineage>
        <taxon>Bacteria</taxon>
        <taxon>Candidatus Beckwithiibacteriota</taxon>
    </lineage>
</organism>
<protein>
    <submittedName>
        <fullName evidence="3">Glycosyl transferase</fullName>
    </submittedName>
</protein>
<dbReference type="PANTHER" id="PTHR48090">
    <property type="entry name" value="UNDECAPRENYL-PHOSPHATE 4-DEOXY-4-FORMAMIDO-L-ARABINOSE TRANSFERASE-RELATED"/>
    <property type="match status" value="1"/>
</dbReference>
<keyword evidence="1" id="KW-1133">Transmembrane helix</keyword>
<keyword evidence="1" id="KW-0472">Membrane</keyword>
<evidence type="ECO:0000313" key="4">
    <source>
        <dbReference type="Proteomes" id="UP000230093"/>
    </source>
</evidence>
<keyword evidence="1" id="KW-0812">Transmembrane</keyword>
<reference evidence="4" key="1">
    <citation type="submission" date="2017-09" db="EMBL/GenBank/DDBJ databases">
        <title>Depth-based differentiation of microbial function through sediment-hosted aquifers and enrichment of novel symbionts in the deep terrestrial subsurface.</title>
        <authorList>
            <person name="Probst A.J."/>
            <person name="Ladd B."/>
            <person name="Jarett J.K."/>
            <person name="Geller-Mcgrath D.E."/>
            <person name="Sieber C.M.K."/>
            <person name="Emerson J.B."/>
            <person name="Anantharaman K."/>
            <person name="Thomas B.C."/>
            <person name="Malmstrom R."/>
            <person name="Stieglmeier M."/>
            <person name="Klingl A."/>
            <person name="Woyke T."/>
            <person name="Ryan C.M."/>
            <person name="Banfield J.F."/>
        </authorList>
    </citation>
    <scope>NUCLEOTIDE SEQUENCE [LARGE SCALE GENOMIC DNA]</scope>
</reference>
<gene>
    <name evidence="3" type="ORF">COT75_01630</name>
</gene>
<feature type="transmembrane region" description="Helical" evidence="1">
    <location>
        <begin position="269"/>
        <end position="293"/>
    </location>
</feature>
<dbReference type="PANTHER" id="PTHR48090:SF7">
    <property type="entry name" value="RFBJ PROTEIN"/>
    <property type="match status" value="1"/>
</dbReference>
<accession>A0A2H0WBQ1</accession>
<evidence type="ECO:0000313" key="3">
    <source>
        <dbReference type="EMBL" id="PIS09358.1"/>
    </source>
</evidence>
<dbReference type="InterPro" id="IPR029044">
    <property type="entry name" value="Nucleotide-diphossugar_trans"/>
</dbReference>
<dbReference type="InterPro" id="IPR050256">
    <property type="entry name" value="Glycosyltransferase_2"/>
</dbReference>
<dbReference type="AlphaFoldDB" id="A0A2H0WBQ1"/>
<name>A0A2H0WBQ1_9BACT</name>
<keyword evidence="3" id="KW-0808">Transferase</keyword>
<dbReference type="Gene3D" id="3.90.550.10">
    <property type="entry name" value="Spore Coat Polysaccharide Biosynthesis Protein SpsA, Chain A"/>
    <property type="match status" value="1"/>
</dbReference>
<proteinExistence type="predicted"/>
<feature type="transmembrane region" description="Helical" evidence="1">
    <location>
        <begin position="235"/>
        <end position="257"/>
    </location>
</feature>
<evidence type="ECO:0000256" key="1">
    <source>
        <dbReference type="SAM" id="Phobius"/>
    </source>
</evidence>
<comment type="caution">
    <text evidence="3">The sequence shown here is derived from an EMBL/GenBank/DDBJ whole genome shotgun (WGS) entry which is preliminary data.</text>
</comment>
<dbReference type="Proteomes" id="UP000230093">
    <property type="component" value="Unassembled WGS sequence"/>
</dbReference>
<dbReference type="SUPFAM" id="SSF53448">
    <property type="entry name" value="Nucleotide-diphospho-sugar transferases"/>
    <property type="match status" value="1"/>
</dbReference>
<dbReference type="CDD" id="cd04179">
    <property type="entry name" value="DPM_DPG-synthase_like"/>
    <property type="match status" value="1"/>
</dbReference>
<dbReference type="EMBL" id="PEZT01000010">
    <property type="protein sequence ID" value="PIS09358.1"/>
    <property type="molecule type" value="Genomic_DNA"/>
</dbReference>
<feature type="domain" description="Glycosyltransferase 2-like" evidence="2">
    <location>
        <begin position="7"/>
        <end position="165"/>
    </location>
</feature>
<dbReference type="GO" id="GO:0016740">
    <property type="term" value="F:transferase activity"/>
    <property type="evidence" value="ECO:0007669"/>
    <property type="project" value="UniProtKB-KW"/>
</dbReference>
<evidence type="ECO:0000259" key="2">
    <source>
        <dbReference type="Pfam" id="PF00535"/>
    </source>
</evidence>
<sequence length="312" mass="35230">MKLLIQIPCFNEEKTLPLVLKAIPKKIKGIQTIDVLIIDDGSTDKTFETAQKFKVNHIIRNKTNRGLGYTFKRGLKFALKKRYDILVNTDGDNQYPGKYIPDLVKPIVQRKAEVVIADRQVKKISHFSQIKKFLQVIGSKIVSRAAGIKIPDATSGFRAYSRQALLEINPTSNFSYVIDTLIQVGKKGLKASFIKIKVNRPTRRSRLAKNTLIHLRQSVVNILMVYLLYEPLKVFSILASIFIIIGLVPLIRFLIFYFEGNGSGHVQSLILGVLLCLTGVQFFGIALVGKILAKHRQLSEDVLYYLKSGRDD</sequence>